<accession>A0AAV3YAX1</accession>
<dbReference type="EMBL" id="BLXT01000693">
    <property type="protein sequence ID" value="GFN79586.1"/>
    <property type="molecule type" value="Genomic_DNA"/>
</dbReference>
<gene>
    <name evidence="1" type="ORF">PoB_000609200</name>
</gene>
<sequence>MGGNPDQCPKPRLEMQDLWGAQSTTSHFTILWLRKSKYQQEWSFAAREDAKSISRFAGDNLIPFSEKRGRPRNKSMANLHLQTVTSLYCFLAYMQVHRQRDKMGGRFDTSGYEEMIEVEEETSVHVGLITNMEIGDLTNFTSNLSLPDGQ</sequence>
<comment type="caution">
    <text evidence="1">The sequence shown here is derived from an EMBL/GenBank/DDBJ whole genome shotgun (WGS) entry which is preliminary data.</text>
</comment>
<keyword evidence="2" id="KW-1185">Reference proteome</keyword>
<name>A0AAV3YAX1_9GAST</name>
<organism evidence="1 2">
    <name type="scientific">Plakobranchus ocellatus</name>
    <dbReference type="NCBI Taxonomy" id="259542"/>
    <lineage>
        <taxon>Eukaryota</taxon>
        <taxon>Metazoa</taxon>
        <taxon>Spiralia</taxon>
        <taxon>Lophotrochozoa</taxon>
        <taxon>Mollusca</taxon>
        <taxon>Gastropoda</taxon>
        <taxon>Heterobranchia</taxon>
        <taxon>Euthyneura</taxon>
        <taxon>Panpulmonata</taxon>
        <taxon>Sacoglossa</taxon>
        <taxon>Placobranchoidea</taxon>
        <taxon>Plakobranchidae</taxon>
        <taxon>Plakobranchus</taxon>
    </lineage>
</organism>
<reference evidence="1 2" key="1">
    <citation type="journal article" date="2021" name="Elife">
        <title>Chloroplast acquisition without the gene transfer in kleptoplastic sea slugs, Plakobranchus ocellatus.</title>
        <authorList>
            <person name="Maeda T."/>
            <person name="Takahashi S."/>
            <person name="Yoshida T."/>
            <person name="Shimamura S."/>
            <person name="Takaki Y."/>
            <person name="Nagai Y."/>
            <person name="Toyoda A."/>
            <person name="Suzuki Y."/>
            <person name="Arimoto A."/>
            <person name="Ishii H."/>
            <person name="Satoh N."/>
            <person name="Nishiyama T."/>
            <person name="Hasebe M."/>
            <person name="Maruyama T."/>
            <person name="Minagawa J."/>
            <person name="Obokata J."/>
            <person name="Shigenobu S."/>
        </authorList>
    </citation>
    <scope>NUCLEOTIDE SEQUENCE [LARGE SCALE GENOMIC DNA]</scope>
</reference>
<evidence type="ECO:0000313" key="1">
    <source>
        <dbReference type="EMBL" id="GFN79586.1"/>
    </source>
</evidence>
<dbReference type="AlphaFoldDB" id="A0AAV3YAX1"/>
<evidence type="ECO:0000313" key="2">
    <source>
        <dbReference type="Proteomes" id="UP000735302"/>
    </source>
</evidence>
<dbReference type="Proteomes" id="UP000735302">
    <property type="component" value="Unassembled WGS sequence"/>
</dbReference>
<proteinExistence type="predicted"/>
<protein>
    <submittedName>
        <fullName evidence="1">Uncharacterized protein</fullName>
    </submittedName>
</protein>